<organism evidence="2 3">
    <name type="scientific">Brachionus plicatilis</name>
    <name type="common">Marine rotifer</name>
    <name type="synonym">Brachionus muelleri</name>
    <dbReference type="NCBI Taxonomy" id="10195"/>
    <lineage>
        <taxon>Eukaryota</taxon>
        <taxon>Metazoa</taxon>
        <taxon>Spiralia</taxon>
        <taxon>Gnathifera</taxon>
        <taxon>Rotifera</taxon>
        <taxon>Eurotatoria</taxon>
        <taxon>Monogononta</taxon>
        <taxon>Pseudotrocha</taxon>
        <taxon>Ploima</taxon>
        <taxon>Brachionidae</taxon>
        <taxon>Brachionus</taxon>
    </lineage>
</organism>
<keyword evidence="1" id="KW-0472">Membrane</keyword>
<feature type="transmembrane region" description="Helical" evidence="1">
    <location>
        <begin position="56"/>
        <end position="73"/>
    </location>
</feature>
<sequence>MIFCRSSQSLMKFASVKIKTYLYAFLLLDSSSTIPVGKGKVEEESRKNRAKEMYKLVLNCNYLILGLLYLNIIDIEFPISVKFSISSVILKITDIENSISMILRKNLDV</sequence>
<proteinExistence type="predicted"/>
<name>A0A3M7PKL0_BRAPC</name>
<reference evidence="2 3" key="1">
    <citation type="journal article" date="2018" name="Sci. Rep.">
        <title>Genomic signatures of local adaptation to the degree of environmental predictability in rotifers.</title>
        <authorList>
            <person name="Franch-Gras L."/>
            <person name="Hahn C."/>
            <person name="Garcia-Roger E.M."/>
            <person name="Carmona M.J."/>
            <person name="Serra M."/>
            <person name="Gomez A."/>
        </authorList>
    </citation>
    <scope>NUCLEOTIDE SEQUENCE [LARGE SCALE GENOMIC DNA]</scope>
    <source>
        <strain evidence="2">HYR1</strain>
    </source>
</reference>
<evidence type="ECO:0000313" key="3">
    <source>
        <dbReference type="Proteomes" id="UP000276133"/>
    </source>
</evidence>
<dbReference type="EMBL" id="REGN01010320">
    <property type="protein sequence ID" value="RMZ99264.1"/>
    <property type="molecule type" value="Genomic_DNA"/>
</dbReference>
<keyword evidence="1" id="KW-1133">Transmembrane helix</keyword>
<comment type="caution">
    <text evidence="2">The sequence shown here is derived from an EMBL/GenBank/DDBJ whole genome shotgun (WGS) entry which is preliminary data.</text>
</comment>
<protein>
    <submittedName>
        <fullName evidence="2">Uncharacterized protein</fullName>
    </submittedName>
</protein>
<dbReference type="AlphaFoldDB" id="A0A3M7PKL0"/>
<evidence type="ECO:0000313" key="2">
    <source>
        <dbReference type="EMBL" id="RMZ99264.1"/>
    </source>
</evidence>
<keyword evidence="3" id="KW-1185">Reference proteome</keyword>
<keyword evidence="1" id="KW-0812">Transmembrane</keyword>
<accession>A0A3M7PKL0</accession>
<gene>
    <name evidence="2" type="ORF">BpHYR1_046249</name>
</gene>
<dbReference type="Proteomes" id="UP000276133">
    <property type="component" value="Unassembled WGS sequence"/>
</dbReference>
<evidence type="ECO:0000256" key="1">
    <source>
        <dbReference type="SAM" id="Phobius"/>
    </source>
</evidence>